<reference evidence="1" key="1">
    <citation type="submission" date="2013-08" db="EMBL/GenBank/DDBJ databases">
        <authorList>
            <person name="Mendez C."/>
            <person name="Richter M."/>
            <person name="Ferrer M."/>
            <person name="Sanchez J."/>
        </authorList>
    </citation>
    <scope>NUCLEOTIDE SEQUENCE</scope>
</reference>
<accession>T1AJR4</accession>
<sequence length="76" mass="8980">MTPNMMDVMKVSRELLKKYDVAGPRYTSYPTAPVWTTDFTAKDYRDAINRGQSKKEDKPLSLYFHLPFCDSLCYFW</sequence>
<dbReference type="AlphaFoldDB" id="T1AJR4"/>
<proteinExistence type="predicted"/>
<organism evidence="1">
    <name type="scientific">mine drainage metagenome</name>
    <dbReference type="NCBI Taxonomy" id="410659"/>
    <lineage>
        <taxon>unclassified sequences</taxon>
        <taxon>metagenomes</taxon>
        <taxon>ecological metagenomes</taxon>
    </lineage>
</organism>
<dbReference type="EMBL" id="AUZX01008145">
    <property type="protein sequence ID" value="EQD56773.1"/>
    <property type="molecule type" value="Genomic_DNA"/>
</dbReference>
<gene>
    <name evidence="1" type="ORF">B1A_11393</name>
</gene>
<comment type="caution">
    <text evidence="1">The sequence shown here is derived from an EMBL/GenBank/DDBJ whole genome shotgun (WGS) entry which is preliminary data.</text>
</comment>
<dbReference type="InterPro" id="IPR058240">
    <property type="entry name" value="rSAM_sf"/>
</dbReference>
<feature type="non-terminal residue" evidence="1">
    <location>
        <position position="76"/>
    </location>
</feature>
<protein>
    <submittedName>
        <fullName evidence="1">Oxygen-independent coproporphyrinogen III oxidase</fullName>
    </submittedName>
</protein>
<dbReference type="SUPFAM" id="SSF102114">
    <property type="entry name" value="Radical SAM enzymes"/>
    <property type="match status" value="1"/>
</dbReference>
<evidence type="ECO:0000313" key="1">
    <source>
        <dbReference type="EMBL" id="EQD56773.1"/>
    </source>
</evidence>
<reference evidence="1" key="2">
    <citation type="journal article" date="2014" name="ISME J.">
        <title>Microbial stratification in low pH oxic and suboxic macroscopic growths along an acid mine drainage.</title>
        <authorList>
            <person name="Mendez-Garcia C."/>
            <person name="Mesa V."/>
            <person name="Sprenger R.R."/>
            <person name="Richter M."/>
            <person name="Diez M.S."/>
            <person name="Solano J."/>
            <person name="Bargiela R."/>
            <person name="Golyshina O.V."/>
            <person name="Manteca A."/>
            <person name="Ramos J.L."/>
            <person name="Gallego J.R."/>
            <person name="Llorente I."/>
            <person name="Martins Dos Santos V.A."/>
            <person name="Jensen O.N."/>
            <person name="Pelaez A.I."/>
            <person name="Sanchez J."/>
            <person name="Ferrer M."/>
        </authorList>
    </citation>
    <scope>NUCLEOTIDE SEQUENCE</scope>
</reference>
<name>T1AJR4_9ZZZZ</name>